<feature type="compositionally biased region" description="Low complexity" evidence="1">
    <location>
        <begin position="428"/>
        <end position="441"/>
    </location>
</feature>
<sequence>MMHEYAKDIKKEPRSGSAKPFKVRRFKNLQEAVACVEQYQEETVTHFIKYNRDKQFGNESYLPNVERGRIHYWSHTGKCGVPIEYDGVPFMHVGRWVLMCHQGHDTNKGHKEKYQMRKIREQQESGVIPKSRNRSQVSKKVDCPAEIYITHIMKFPQHKVPSALLAINSLPTDHMRKLAKKRMITCFRRQGARFPRESWYYVRLPDPTTHEGHPVLGMVKQEVASNSVEECLEESVSKQPIAEPEGDEIKRKRQSPSVKFRTKEPVDPRVLTKMYELTRQGVTTVKMMQEAIADFVREELFPCEEPPPSMYRRYNPTSSDIQNAMYKVKQEMRLEGKSILQYRCAALVREVTDLVVRTDSEEYLIQLEEQLRNIYNAVRHALPIQEVPFRSEVEGEKGRHTAGQVGAELMVEALSVGGDFLVPESKLNNNNNNTNTNTNTNSKRGRRRKHSTNHLHHHNTQQQQQQQEQQQQQAEIRAATYHLKLENQNVQDMDPEQEQDQDQDQLVEQVTTTEDLAGVLDQYQVHEIIQQEDGTIMEVYYCQPSDPDHTSTIIIQPENIKTEPIPVDYV</sequence>
<dbReference type="InterPro" id="IPR029309">
    <property type="entry name" value="CaRF"/>
</dbReference>
<comment type="caution">
    <text evidence="2">The sequence shown here is derived from an EMBL/GenBank/DDBJ whole genome shotgun (WGS) entry which is preliminary data.</text>
</comment>
<dbReference type="PANTHER" id="PTHR47456:SF1">
    <property type="entry name" value="PHD-TYPE DOMAIN-CONTAINING PROTEIN"/>
    <property type="match status" value="1"/>
</dbReference>
<feature type="compositionally biased region" description="Low complexity" evidence="1">
    <location>
        <begin position="461"/>
        <end position="473"/>
    </location>
</feature>
<protein>
    <recommendedName>
        <fullName evidence="4">Calcium-responsive transcription factor</fullName>
    </recommendedName>
</protein>
<evidence type="ECO:0000256" key="1">
    <source>
        <dbReference type="SAM" id="MobiDB-lite"/>
    </source>
</evidence>
<reference evidence="2" key="1">
    <citation type="submission" date="2023-10" db="EMBL/GenBank/DDBJ databases">
        <title>Genome assemblies of two species of porcelain crab, Petrolisthes cinctipes and Petrolisthes manimaculis (Anomura: Porcellanidae).</title>
        <authorList>
            <person name="Angst P."/>
        </authorList>
    </citation>
    <scope>NUCLEOTIDE SEQUENCE</scope>
    <source>
        <strain evidence="2">PB745_01</strain>
        <tissue evidence="2">Gill</tissue>
    </source>
</reference>
<dbReference type="Proteomes" id="UP001286313">
    <property type="component" value="Unassembled WGS sequence"/>
</dbReference>
<name>A0AAE1EWT5_PETCI</name>
<feature type="region of interest" description="Disordered" evidence="1">
    <location>
        <begin position="422"/>
        <end position="475"/>
    </location>
</feature>
<feature type="compositionally biased region" description="Basic residues" evidence="1">
    <location>
        <begin position="443"/>
        <end position="459"/>
    </location>
</feature>
<dbReference type="AlphaFoldDB" id="A0AAE1EWT5"/>
<feature type="region of interest" description="Disordered" evidence="1">
    <location>
        <begin position="234"/>
        <end position="263"/>
    </location>
</feature>
<proteinExistence type="predicted"/>
<dbReference type="PANTHER" id="PTHR47456">
    <property type="entry name" value="PHD-TYPE DOMAIN-CONTAINING PROTEIN"/>
    <property type="match status" value="1"/>
</dbReference>
<organism evidence="2 3">
    <name type="scientific">Petrolisthes cinctipes</name>
    <name type="common">Flat porcelain crab</name>
    <dbReference type="NCBI Taxonomy" id="88211"/>
    <lineage>
        <taxon>Eukaryota</taxon>
        <taxon>Metazoa</taxon>
        <taxon>Ecdysozoa</taxon>
        <taxon>Arthropoda</taxon>
        <taxon>Crustacea</taxon>
        <taxon>Multicrustacea</taxon>
        <taxon>Malacostraca</taxon>
        <taxon>Eumalacostraca</taxon>
        <taxon>Eucarida</taxon>
        <taxon>Decapoda</taxon>
        <taxon>Pleocyemata</taxon>
        <taxon>Anomura</taxon>
        <taxon>Galatheoidea</taxon>
        <taxon>Porcellanidae</taxon>
        <taxon>Petrolisthes</taxon>
    </lineage>
</organism>
<evidence type="ECO:0000313" key="3">
    <source>
        <dbReference type="Proteomes" id="UP001286313"/>
    </source>
</evidence>
<evidence type="ECO:0008006" key="4">
    <source>
        <dbReference type="Google" id="ProtNLM"/>
    </source>
</evidence>
<dbReference type="Pfam" id="PF15299">
    <property type="entry name" value="ALS2CR8"/>
    <property type="match status" value="1"/>
</dbReference>
<evidence type="ECO:0000313" key="2">
    <source>
        <dbReference type="EMBL" id="KAK3862802.1"/>
    </source>
</evidence>
<dbReference type="GO" id="GO:0003700">
    <property type="term" value="F:DNA-binding transcription factor activity"/>
    <property type="evidence" value="ECO:0007669"/>
    <property type="project" value="InterPro"/>
</dbReference>
<keyword evidence="3" id="KW-1185">Reference proteome</keyword>
<gene>
    <name evidence="2" type="ORF">Pcinc_031360</name>
</gene>
<accession>A0AAE1EWT5</accession>
<dbReference type="EMBL" id="JAWQEG010004151">
    <property type="protein sequence ID" value="KAK3862802.1"/>
    <property type="molecule type" value="Genomic_DNA"/>
</dbReference>